<gene>
    <name evidence="1" type="ORF">ACFQE1_13790</name>
</gene>
<comment type="caution">
    <text evidence="1">The sequence shown here is derived from an EMBL/GenBank/DDBJ whole genome shotgun (WGS) entry which is preliminary data.</text>
</comment>
<proteinExistence type="predicted"/>
<dbReference type="AlphaFoldDB" id="A0ABD5S334"/>
<feature type="non-terminal residue" evidence="1">
    <location>
        <position position="74"/>
    </location>
</feature>
<evidence type="ECO:0000313" key="2">
    <source>
        <dbReference type="Proteomes" id="UP001596328"/>
    </source>
</evidence>
<accession>A0ABD5S334</accession>
<sequence length="74" mass="7304">MTRFGPSAAAFAAVLLSLAVVLGGAFAFAFADAGLATSETGLESTISSGRAGDATLDTTDGIVVVVLGETPQDR</sequence>
<evidence type="ECO:0000313" key="1">
    <source>
        <dbReference type="EMBL" id="MFC6725422.1"/>
    </source>
</evidence>
<organism evidence="1 2">
    <name type="scientific">Halobium palmae</name>
    <dbReference type="NCBI Taxonomy" id="1776492"/>
    <lineage>
        <taxon>Archaea</taxon>
        <taxon>Methanobacteriati</taxon>
        <taxon>Methanobacteriota</taxon>
        <taxon>Stenosarchaea group</taxon>
        <taxon>Halobacteria</taxon>
        <taxon>Halobacteriales</taxon>
        <taxon>Haloferacaceae</taxon>
        <taxon>Halobium</taxon>
    </lineage>
</organism>
<name>A0ABD5S334_9EURY</name>
<dbReference type="EMBL" id="JBHSWU010000518">
    <property type="protein sequence ID" value="MFC6725422.1"/>
    <property type="molecule type" value="Genomic_DNA"/>
</dbReference>
<protein>
    <submittedName>
        <fullName evidence="1">Uncharacterized protein</fullName>
    </submittedName>
</protein>
<reference evidence="1 2" key="1">
    <citation type="journal article" date="2019" name="Int. J. Syst. Evol. Microbiol.">
        <title>The Global Catalogue of Microorganisms (GCM) 10K type strain sequencing project: providing services to taxonomists for standard genome sequencing and annotation.</title>
        <authorList>
            <consortium name="The Broad Institute Genomics Platform"/>
            <consortium name="The Broad Institute Genome Sequencing Center for Infectious Disease"/>
            <person name="Wu L."/>
            <person name="Ma J."/>
        </authorList>
    </citation>
    <scope>NUCLEOTIDE SEQUENCE [LARGE SCALE GENOMIC DNA]</scope>
    <source>
        <strain evidence="1 2">NBRC 111368</strain>
    </source>
</reference>
<dbReference type="Proteomes" id="UP001596328">
    <property type="component" value="Unassembled WGS sequence"/>
</dbReference>
<keyword evidence="2" id="KW-1185">Reference proteome</keyword>